<organism evidence="2 3">
    <name type="scientific">Gelidibacter sediminis</name>
    <dbReference type="NCBI Taxonomy" id="1608710"/>
    <lineage>
        <taxon>Bacteria</taxon>
        <taxon>Pseudomonadati</taxon>
        <taxon>Bacteroidota</taxon>
        <taxon>Flavobacteriia</taxon>
        <taxon>Flavobacteriales</taxon>
        <taxon>Flavobacteriaceae</taxon>
        <taxon>Gelidibacter</taxon>
    </lineage>
</organism>
<protein>
    <submittedName>
        <fullName evidence="2">Uncharacterized protein</fullName>
    </submittedName>
</protein>
<feature type="transmembrane region" description="Helical" evidence="1">
    <location>
        <begin position="65"/>
        <end position="87"/>
    </location>
</feature>
<reference evidence="2 3" key="1">
    <citation type="submission" date="2019-03" db="EMBL/GenBank/DDBJ databases">
        <title>Genomic Encyclopedia of Archaeal and Bacterial Type Strains, Phase II (KMG-II): from individual species to whole genera.</title>
        <authorList>
            <person name="Goeker M."/>
        </authorList>
    </citation>
    <scope>NUCLEOTIDE SEQUENCE [LARGE SCALE GENOMIC DNA]</scope>
    <source>
        <strain evidence="2 3">DSM 28135</strain>
    </source>
</reference>
<evidence type="ECO:0000256" key="1">
    <source>
        <dbReference type="SAM" id="Phobius"/>
    </source>
</evidence>
<sequence length="140" mass="16221">MTSKRLLRNDYILVLLVSVMYFLAIKDVIAAFVYLVVAVVVSIYFFPARLLFLENDFLREPNKKKVALALSYFVISNIITLTALIIYADGKGFLHTTFLIYSIINLAFLLYFHFQENMRYNFILSIFTTFLSSAVVSLQY</sequence>
<evidence type="ECO:0000313" key="2">
    <source>
        <dbReference type="EMBL" id="TDU34211.1"/>
    </source>
</evidence>
<dbReference type="EMBL" id="SOBW01000010">
    <property type="protein sequence ID" value="TDU34211.1"/>
    <property type="molecule type" value="Genomic_DNA"/>
</dbReference>
<dbReference type="Proteomes" id="UP000294689">
    <property type="component" value="Unassembled WGS sequence"/>
</dbReference>
<dbReference type="OrthoDB" id="9874985at2"/>
<dbReference type="RefSeq" id="WP_133758881.1">
    <property type="nucleotide sequence ID" value="NZ_SOBW01000010.1"/>
</dbReference>
<accession>A0A4R7PK74</accession>
<dbReference type="AlphaFoldDB" id="A0A4R7PK74"/>
<feature type="transmembrane region" description="Helical" evidence="1">
    <location>
        <begin position="120"/>
        <end position="138"/>
    </location>
</feature>
<name>A0A4R7PK74_9FLAO</name>
<proteinExistence type="predicted"/>
<feature type="transmembrane region" description="Helical" evidence="1">
    <location>
        <begin position="31"/>
        <end position="53"/>
    </location>
</feature>
<comment type="caution">
    <text evidence="2">The sequence shown here is derived from an EMBL/GenBank/DDBJ whole genome shotgun (WGS) entry which is preliminary data.</text>
</comment>
<feature type="transmembrane region" description="Helical" evidence="1">
    <location>
        <begin position="7"/>
        <end position="25"/>
    </location>
</feature>
<keyword evidence="1" id="KW-1133">Transmembrane helix</keyword>
<keyword evidence="1" id="KW-0472">Membrane</keyword>
<feature type="transmembrane region" description="Helical" evidence="1">
    <location>
        <begin position="93"/>
        <end position="113"/>
    </location>
</feature>
<keyword evidence="1" id="KW-0812">Transmembrane</keyword>
<evidence type="ECO:0000313" key="3">
    <source>
        <dbReference type="Proteomes" id="UP000294689"/>
    </source>
</evidence>
<gene>
    <name evidence="2" type="ORF">BXY82_2874</name>
</gene>
<keyword evidence="3" id="KW-1185">Reference proteome</keyword>